<dbReference type="Proteomes" id="UP000204584">
    <property type="component" value="Segment"/>
</dbReference>
<accession>S4W521</accession>
<gene>
    <name evidence="2" type="ORF">psal_cds_1163</name>
</gene>
<evidence type="ECO:0000256" key="1">
    <source>
        <dbReference type="SAM" id="MobiDB-lite"/>
    </source>
</evidence>
<dbReference type="KEGG" id="vg:16607222"/>
<proteinExistence type="predicted"/>
<protein>
    <submittedName>
        <fullName evidence="2">Uncharacterized protein</fullName>
    </submittedName>
</protein>
<organism evidence="2 3">
    <name type="scientific">Pandoravirus salinus</name>
    <dbReference type="NCBI Taxonomy" id="1349410"/>
    <lineage>
        <taxon>Viruses</taxon>
        <taxon>Pandoravirus</taxon>
    </lineage>
</organism>
<feature type="region of interest" description="Disordered" evidence="1">
    <location>
        <begin position="1"/>
        <end position="25"/>
    </location>
</feature>
<dbReference type="EMBL" id="KC977571">
    <property type="protein sequence ID" value="AGO85435.1"/>
    <property type="molecule type" value="Genomic_DNA"/>
</dbReference>
<sequence>MSATAHPSDENTSDAAAGPTVGAHPQSASDALVDAVLACVRWDESVDLDRLMALEFEYNFGLLASRLPQTRPGKRPNHWKLYCLFKKARNTLSTDQVSLLRSRGYVDPPTADDPVKLTHRSGVWSIDDAEHMTDAQLAGLLAICARHGPFWFWCSFSERVCFAHTWLACVVDGLAQREGAWTGTEIMRTRNLCITLAALIDAREKDGPLGRVDAPKSGPLDQGAVPTAWADDASSGLAVSMAEALARAHRLVQAGFAFCPRDTTQPANSVDAVDHTRRLLGSVQRGVERLYVTEPYFLKMIAPSEYEAMVAEAPLAATFFRRDSEHCPPSF</sequence>
<evidence type="ECO:0000313" key="3">
    <source>
        <dbReference type="Proteomes" id="UP000204584"/>
    </source>
</evidence>
<dbReference type="RefSeq" id="YP_008438513.1">
    <property type="nucleotide sequence ID" value="NC_022098.1"/>
</dbReference>
<evidence type="ECO:0000313" key="2">
    <source>
        <dbReference type="EMBL" id="AGO85435.1"/>
    </source>
</evidence>
<dbReference type="GeneID" id="16607222"/>
<name>S4W521_9VIRU</name>
<keyword evidence="3" id="KW-1185">Reference proteome</keyword>
<reference evidence="2 3" key="1">
    <citation type="journal article" date="2013" name="Science">
        <title>Pandoraviruses: amoeba viruses with genomes up to 2.5 Mb reaching that of parasitic eukaryotes.</title>
        <authorList>
            <person name="Philippe N."/>
            <person name="Legendre M."/>
            <person name="Doutre G."/>
            <person name="Coute Y."/>
            <person name="Poirot O."/>
            <person name="Lescot M."/>
            <person name="Arslan D."/>
            <person name="Seltzer V."/>
            <person name="Bertaux L."/>
            <person name="Bruley C."/>
            <person name="Garin J."/>
            <person name="Claverie J.M."/>
            <person name="Abergel C."/>
        </authorList>
    </citation>
    <scope>NUCLEOTIDE SEQUENCE [LARGE SCALE GENOMIC DNA]</scope>
</reference>